<dbReference type="GO" id="GO:0016787">
    <property type="term" value="F:hydrolase activity"/>
    <property type="evidence" value="ECO:0007669"/>
    <property type="project" value="UniProtKB-KW"/>
</dbReference>
<reference evidence="1 2" key="1">
    <citation type="submission" date="2024-11" db="EMBL/GenBank/DDBJ databases">
        <authorList>
            <person name="Heng Y.C."/>
            <person name="Lim A.C.H."/>
            <person name="Lee J.K.Y."/>
            <person name="Kittelmann S."/>
        </authorList>
    </citation>
    <scope>NUCLEOTIDE SEQUENCE [LARGE SCALE GENOMIC DNA]</scope>
    <source>
        <strain evidence="1 2">WILCCON 0269</strain>
    </source>
</reference>
<accession>A0ABW8SNN3</accession>
<dbReference type="EC" id="3.1.2.-" evidence="1"/>
<dbReference type="Gene3D" id="3.10.129.10">
    <property type="entry name" value="Hotdog Thioesterase"/>
    <property type="match status" value="1"/>
</dbReference>
<evidence type="ECO:0000313" key="1">
    <source>
        <dbReference type="EMBL" id="MFL0197504.1"/>
    </source>
</evidence>
<dbReference type="Proteomes" id="UP001623660">
    <property type="component" value="Unassembled WGS sequence"/>
</dbReference>
<gene>
    <name evidence="1" type="ORF">ACJDU8_18330</name>
</gene>
<keyword evidence="2" id="KW-1185">Reference proteome</keyword>
<dbReference type="CDD" id="cd00586">
    <property type="entry name" value="4HBT"/>
    <property type="match status" value="1"/>
</dbReference>
<keyword evidence="1" id="KW-0378">Hydrolase</keyword>
<dbReference type="EMBL" id="JBJHZX010000031">
    <property type="protein sequence ID" value="MFL0197504.1"/>
    <property type="molecule type" value="Genomic_DNA"/>
</dbReference>
<comment type="caution">
    <text evidence="1">The sequence shown here is derived from an EMBL/GenBank/DDBJ whole genome shotgun (WGS) entry which is preliminary data.</text>
</comment>
<proteinExistence type="predicted"/>
<protein>
    <submittedName>
        <fullName evidence="1">Acyl-CoA thioesterase</fullName>
        <ecNumber evidence="1">3.1.2.-</ecNumber>
    </submittedName>
</protein>
<dbReference type="Pfam" id="PF13279">
    <property type="entry name" value="4HBT_2"/>
    <property type="match status" value="1"/>
</dbReference>
<sequence>MSVKAMLVERKIEIKAYDIDVIGIVSNIVYVRWFEDLRHSFLDKYYPYEEMIQSQKSPILMKTEIEYKAPLTIYDRPLGKCWVISMGRSKWEMGFEIYSGETMNCFGKQLGCFFDLGKKRLTRIPQSIVLQYNKEVSG</sequence>
<dbReference type="PANTHER" id="PTHR31793">
    <property type="entry name" value="4-HYDROXYBENZOYL-COA THIOESTERASE FAMILY MEMBER"/>
    <property type="match status" value="1"/>
</dbReference>
<dbReference type="PANTHER" id="PTHR31793:SF24">
    <property type="entry name" value="LONG-CHAIN ACYL-COA THIOESTERASE FADM"/>
    <property type="match status" value="1"/>
</dbReference>
<dbReference type="SUPFAM" id="SSF54637">
    <property type="entry name" value="Thioesterase/thiol ester dehydrase-isomerase"/>
    <property type="match status" value="1"/>
</dbReference>
<evidence type="ECO:0000313" key="2">
    <source>
        <dbReference type="Proteomes" id="UP001623660"/>
    </source>
</evidence>
<dbReference type="InterPro" id="IPR050563">
    <property type="entry name" value="4-hydroxybenzoyl-CoA_TE"/>
</dbReference>
<dbReference type="InterPro" id="IPR029069">
    <property type="entry name" value="HotDog_dom_sf"/>
</dbReference>
<name>A0ABW8SNN3_9CLOT</name>
<organism evidence="1 2">
    <name type="scientific">Candidatus Clostridium eludens</name>
    <dbReference type="NCBI Taxonomy" id="3381663"/>
    <lineage>
        <taxon>Bacteria</taxon>
        <taxon>Bacillati</taxon>
        <taxon>Bacillota</taxon>
        <taxon>Clostridia</taxon>
        <taxon>Eubacteriales</taxon>
        <taxon>Clostridiaceae</taxon>
        <taxon>Clostridium</taxon>
    </lineage>
</organism>
<dbReference type="RefSeq" id="WP_406793606.1">
    <property type="nucleotide sequence ID" value="NZ_JBJHZX010000031.1"/>
</dbReference>